<name>A0A7Z7K6H2_STRAG</name>
<sequence>MKQEKTGRNLNFWKWAFLLLLAINLSFTAVIASRLIQVREPNTGKISTGVQDKVKVGTFTTNKSQLNKTIALYLKQYQTKKMNYKIYAASSSILFKGSYQLLGYEVPLYIYFEPYRLTNGAVQLKVTSFSVGTLPLPEKDVLQYIKSSYKLPNFVDIKPKKSVININLQDLKNKEGIYLKATAIDLVNDNFSFDIFKKKP</sequence>
<dbReference type="Pfam" id="PF09911">
    <property type="entry name" value="DUF2140"/>
    <property type="match status" value="1"/>
</dbReference>
<evidence type="ECO:0000313" key="1">
    <source>
        <dbReference type="EMBL" id="SQA17474.1"/>
    </source>
</evidence>
<dbReference type="Proteomes" id="UP000250200">
    <property type="component" value="Unassembled WGS sequence"/>
</dbReference>
<dbReference type="RefSeq" id="WP_000806955.1">
    <property type="nucleotide sequence ID" value="NZ_CAACXY010000005.1"/>
</dbReference>
<comment type="caution">
    <text evidence="1">The sequence shown here is derived from an EMBL/GenBank/DDBJ whole genome shotgun (WGS) entry which is preliminary data.</text>
</comment>
<reference evidence="1 2" key="1">
    <citation type="submission" date="2018-06" db="EMBL/GenBank/DDBJ databases">
        <authorList>
            <consortium name="Pathogen Informatics"/>
            <person name="Doyle S."/>
        </authorList>
    </citation>
    <scope>NUCLEOTIDE SEQUENCE [LARGE SCALE GENOMIC DNA]</scope>
    <source>
        <strain evidence="1 2">NCTC8181</strain>
    </source>
</reference>
<organism evidence="1 2">
    <name type="scientific">Streptococcus agalactiae</name>
    <dbReference type="NCBI Taxonomy" id="1311"/>
    <lineage>
        <taxon>Bacteria</taxon>
        <taxon>Bacillati</taxon>
        <taxon>Bacillota</taxon>
        <taxon>Bacilli</taxon>
        <taxon>Lactobacillales</taxon>
        <taxon>Streptococcaceae</taxon>
        <taxon>Streptococcus</taxon>
    </lineage>
</organism>
<proteinExistence type="predicted"/>
<dbReference type="InterPro" id="IPR018672">
    <property type="entry name" value="DUF2140"/>
</dbReference>
<accession>A0A7Z7K6H2</accession>
<gene>
    <name evidence="1" type="ORF">NCTC8181_00403</name>
</gene>
<dbReference type="EMBL" id="UAVB01000001">
    <property type="protein sequence ID" value="SQA17474.1"/>
    <property type="molecule type" value="Genomic_DNA"/>
</dbReference>
<protein>
    <submittedName>
        <fullName evidence="1">YfaA</fullName>
    </submittedName>
</protein>
<evidence type="ECO:0000313" key="2">
    <source>
        <dbReference type="Proteomes" id="UP000250200"/>
    </source>
</evidence>
<dbReference type="AlphaFoldDB" id="A0A7Z7K6H2"/>